<accession>A0A5N5SJV4</accession>
<evidence type="ECO:0000313" key="4">
    <source>
        <dbReference type="Proteomes" id="UP000326759"/>
    </source>
</evidence>
<reference evidence="3 4" key="1">
    <citation type="journal article" date="2019" name="PLoS Biol.">
        <title>Sex chromosomes control vertical transmission of feminizing Wolbachia symbionts in an isopod.</title>
        <authorList>
            <person name="Becking T."/>
            <person name="Chebbi M.A."/>
            <person name="Giraud I."/>
            <person name="Moumen B."/>
            <person name="Laverre T."/>
            <person name="Caubet Y."/>
            <person name="Peccoud J."/>
            <person name="Gilbert C."/>
            <person name="Cordaux R."/>
        </authorList>
    </citation>
    <scope>NUCLEOTIDE SEQUENCE [LARGE SCALE GENOMIC DNA]</scope>
    <source>
        <strain evidence="3">ANa2</strain>
        <tissue evidence="3">Whole body excluding digestive tract and cuticle</tissue>
    </source>
</reference>
<dbReference type="InterPro" id="IPR005607">
    <property type="entry name" value="BSD_dom"/>
</dbReference>
<dbReference type="InterPro" id="IPR035925">
    <property type="entry name" value="BSD_dom_sf"/>
</dbReference>
<evidence type="ECO:0000256" key="1">
    <source>
        <dbReference type="SAM" id="MobiDB-lite"/>
    </source>
</evidence>
<dbReference type="AlphaFoldDB" id="A0A5N5SJV4"/>
<dbReference type="InterPro" id="IPR051494">
    <property type="entry name" value="BSD_domain-containing"/>
</dbReference>
<dbReference type="Gene3D" id="1.10.3970.10">
    <property type="entry name" value="BSD domain"/>
    <property type="match status" value="1"/>
</dbReference>
<proteinExistence type="predicted"/>
<dbReference type="OrthoDB" id="73788at2759"/>
<dbReference type="Pfam" id="PF03909">
    <property type="entry name" value="BSD"/>
    <property type="match status" value="1"/>
</dbReference>
<dbReference type="PANTHER" id="PTHR16019:SF5">
    <property type="entry name" value="BSD DOMAIN-CONTAINING PROTEIN 1"/>
    <property type="match status" value="1"/>
</dbReference>
<dbReference type="PANTHER" id="PTHR16019">
    <property type="entry name" value="SYNAPSE-ASSOCIATED PROTEIN"/>
    <property type="match status" value="1"/>
</dbReference>
<name>A0A5N5SJV4_9CRUS</name>
<sequence length="315" mass="36236">MSEKEVSWWEWVQSTKDKVVSQSSEVFELVKKDIEEFSKVVSEETSSVVSSTATSLKEKLNLDQESSSASQMKKSVSGFLNHVAEVFTPSPDDDDQEAIMILNQQPVTLDRLQAAKFSFCSNPSNFLKEPENEKHYESWLQSFNIESHENELAPLLADNDVLRKSYSALVPSQLSHIVFWHKYFYEMEQLEKAEEKRQEMKKRAQEADDDDDQIVWEDADEVGDKVVISEQMQQKLLEDYEKEIQNNSSSESSEVCDSTNVANEKKNRESKSSTPSSKDTEEEWEKVDPENTLPPTVINESESSSSKSEDWEKWE</sequence>
<comment type="caution">
    <text evidence="3">The sequence shown here is derived from an EMBL/GenBank/DDBJ whole genome shotgun (WGS) entry which is preliminary data.</text>
</comment>
<evidence type="ECO:0000259" key="2">
    <source>
        <dbReference type="PROSITE" id="PS50858"/>
    </source>
</evidence>
<organism evidence="3 4">
    <name type="scientific">Armadillidium nasatum</name>
    <dbReference type="NCBI Taxonomy" id="96803"/>
    <lineage>
        <taxon>Eukaryota</taxon>
        <taxon>Metazoa</taxon>
        <taxon>Ecdysozoa</taxon>
        <taxon>Arthropoda</taxon>
        <taxon>Crustacea</taxon>
        <taxon>Multicrustacea</taxon>
        <taxon>Malacostraca</taxon>
        <taxon>Eumalacostraca</taxon>
        <taxon>Peracarida</taxon>
        <taxon>Isopoda</taxon>
        <taxon>Oniscidea</taxon>
        <taxon>Crinocheta</taxon>
        <taxon>Armadillidiidae</taxon>
        <taxon>Armadillidium</taxon>
    </lineage>
</organism>
<dbReference type="SMART" id="SM00751">
    <property type="entry name" value="BSD"/>
    <property type="match status" value="1"/>
</dbReference>
<dbReference type="EMBL" id="SEYY01024253">
    <property type="protein sequence ID" value="KAB7494266.1"/>
    <property type="molecule type" value="Genomic_DNA"/>
</dbReference>
<feature type="region of interest" description="Disordered" evidence="1">
    <location>
        <begin position="239"/>
        <end position="315"/>
    </location>
</feature>
<gene>
    <name evidence="3" type="primary">BSDC1</name>
    <name evidence="3" type="ORF">Anas_01827</name>
</gene>
<protein>
    <submittedName>
        <fullName evidence="3">BSD domain-containing protein 1</fullName>
    </submittedName>
</protein>
<dbReference type="GO" id="GO:0005737">
    <property type="term" value="C:cytoplasm"/>
    <property type="evidence" value="ECO:0007669"/>
    <property type="project" value="TreeGrafter"/>
</dbReference>
<dbReference type="SUPFAM" id="SSF140383">
    <property type="entry name" value="BSD domain-like"/>
    <property type="match status" value="1"/>
</dbReference>
<dbReference type="Proteomes" id="UP000326759">
    <property type="component" value="Unassembled WGS sequence"/>
</dbReference>
<evidence type="ECO:0000313" key="3">
    <source>
        <dbReference type="EMBL" id="KAB7494266.1"/>
    </source>
</evidence>
<feature type="domain" description="BSD" evidence="2">
    <location>
        <begin position="139"/>
        <end position="191"/>
    </location>
</feature>
<dbReference type="PROSITE" id="PS50858">
    <property type="entry name" value="BSD"/>
    <property type="match status" value="1"/>
</dbReference>
<keyword evidence="4" id="KW-1185">Reference proteome</keyword>